<dbReference type="SUPFAM" id="SSF51735">
    <property type="entry name" value="NAD(P)-binding Rossmann-fold domains"/>
    <property type="match status" value="1"/>
</dbReference>
<evidence type="ECO:0000256" key="3">
    <source>
        <dbReference type="RuleBase" id="RU000363"/>
    </source>
</evidence>
<dbReference type="AlphaFoldDB" id="A0AAN7C3I5"/>
<reference evidence="4" key="1">
    <citation type="journal article" date="2023" name="Mol. Phylogenet. Evol.">
        <title>Genome-scale phylogeny and comparative genomics of the fungal order Sordariales.</title>
        <authorList>
            <person name="Hensen N."/>
            <person name="Bonometti L."/>
            <person name="Westerberg I."/>
            <person name="Brannstrom I.O."/>
            <person name="Guillou S."/>
            <person name="Cros-Aarteil S."/>
            <person name="Calhoun S."/>
            <person name="Haridas S."/>
            <person name="Kuo A."/>
            <person name="Mondo S."/>
            <person name="Pangilinan J."/>
            <person name="Riley R."/>
            <person name="LaButti K."/>
            <person name="Andreopoulos B."/>
            <person name="Lipzen A."/>
            <person name="Chen C."/>
            <person name="Yan M."/>
            <person name="Daum C."/>
            <person name="Ng V."/>
            <person name="Clum A."/>
            <person name="Steindorff A."/>
            <person name="Ohm R.A."/>
            <person name="Martin F."/>
            <person name="Silar P."/>
            <person name="Natvig D.O."/>
            <person name="Lalanne C."/>
            <person name="Gautier V."/>
            <person name="Ament-Velasquez S.L."/>
            <person name="Kruys A."/>
            <person name="Hutchinson M.I."/>
            <person name="Powell A.J."/>
            <person name="Barry K."/>
            <person name="Miller A.N."/>
            <person name="Grigoriev I.V."/>
            <person name="Debuchy R."/>
            <person name="Gladieux P."/>
            <person name="Hiltunen Thoren M."/>
            <person name="Johannesson H."/>
        </authorList>
    </citation>
    <scope>NUCLEOTIDE SEQUENCE</scope>
    <source>
        <strain evidence="4">CBS 532.94</strain>
    </source>
</reference>
<reference evidence="4" key="2">
    <citation type="submission" date="2023-05" db="EMBL/GenBank/DDBJ databases">
        <authorList>
            <consortium name="Lawrence Berkeley National Laboratory"/>
            <person name="Steindorff A."/>
            <person name="Hensen N."/>
            <person name="Bonometti L."/>
            <person name="Westerberg I."/>
            <person name="Brannstrom I.O."/>
            <person name="Guillou S."/>
            <person name="Cros-Aarteil S."/>
            <person name="Calhoun S."/>
            <person name="Haridas S."/>
            <person name="Kuo A."/>
            <person name="Mondo S."/>
            <person name="Pangilinan J."/>
            <person name="Riley R."/>
            <person name="Labutti K."/>
            <person name="Andreopoulos B."/>
            <person name="Lipzen A."/>
            <person name="Chen C."/>
            <person name="Yanf M."/>
            <person name="Daum C."/>
            <person name="Ng V."/>
            <person name="Clum A."/>
            <person name="Ohm R."/>
            <person name="Martin F."/>
            <person name="Silar P."/>
            <person name="Natvig D."/>
            <person name="Lalanne C."/>
            <person name="Gautier V."/>
            <person name="Ament-Velasquez S.L."/>
            <person name="Kruys A."/>
            <person name="Hutchinson M.I."/>
            <person name="Powell A.J."/>
            <person name="Barry K."/>
            <person name="Miller A.N."/>
            <person name="Grigoriev I.V."/>
            <person name="Debuchy R."/>
            <person name="Gladieux P."/>
            <person name="Thoren M.H."/>
            <person name="Johannesson H."/>
        </authorList>
    </citation>
    <scope>NUCLEOTIDE SEQUENCE</scope>
    <source>
        <strain evidence="4">CBS 532.94</strain>
    </source>
</reference>
<dbReference type="InterPro" id="IPR002347">
    <property type="entry name" value="SDR_fam"/>
</dbReference>
<evidence type="ECO:0000313" key="5">
    <source>
        <dbReference type="Proteomes" id="UP001303760"/>
    </source>
</evidence>
<dbReference type="Gene3D" id="3.40.50.720">
    <property type="entry name" value="NAD(P)-binding Rossmann-like Domain"/>
    <property type="match status" value="1"/>
</dbReference>
<dbReference type="EMBL" id="MU860419">
    <property type="protein sequence ID" value="KAK4234082.1"/>
    <property type="molecule type" value="Genomic_DNA"/>
</dbReference>
<protein>
    <submittedName>
        <fullName evidence="4">Uncharacterized protein</fullName>
    </submittedName>
</protein>
<comment type="caution">
    <text evidence="4">The sequence shown here is derived from an EMBL/GenBank/DDBJ whole genome shotgun (WGS) entry which is preliminary data.</text>
</comment>
<dbReference type="GO" id="GO:0016491">
    <property type="term" value="F:oxidoreductase activity"/>
    <property type="evidence" value="ECO:0007669"/>
    <property type="project" value="UniProtKB-KW"/>
</dbReference>
<evidence type="ECO:0000256" key="1">
    <source>
        <dbReference type="ARBA" id="ARBA00006484"/>
    </source>
</evidence>
<dbReference type="InterPro" id="IPR036291">
    <property type="entry name" value="NAD(P)-bd_dom_sf"/>
</dbReference>
<dbReference type="InterPro" id="IPR051911">
    <property type="entry name" value="SDR_oxidoreductase"/>
</dbReference>
<dbReference type="PRINTS" id="PR00081">
    <property type="entry name" value="GDHRDH"/>
</dbReference>
<evidence type="ECO:0000256" key="2">
    <source>
        <dbReference type="ARBA" id="ARBA00023002"/>
    </source>
</evidence>
<dbReference type="PRINTS" id="PR00080">
    <property type="entry name" value="SDRFAMILY"/>
</dbReference>
<dbReference type="PANTHER" id="PTHR43976">
    <property type="entry name" value="SHORT CHAIN DEHYDROGENASE"/>
    <property type="match status" value="1"/>
</dbReference>
<dbReference type="CDD" id="cd05374">
    <property type="entry name" value="17beta-HSD-like_SDR_c"/>
    <property type="match status" value="1"/>
</dbReference>
<gene>
    <name evidence="4" type="ORF">C8A03DRAFT_18951</name>
</gene>
<comment type="similarity">
    <text evidence="1 3">Belongs to the short-chain dehydrogenases/reductases (SDR) family.</text>
</comment>
<dbReference type="PANTHER" id="PTHR43976:SF16">
    <property type="entry name" value="SHORT-CHAIN DEHYDROGENASE_REDUCTASE FAMILY PROTEIN"/>
    <property type="match status" value="1"/>
</dbReference>
<dbReference type="Pfam" id="PF00106">
    <property type="entry name" value="adh_short"/>
    <property type="match status" value="1"/>
</dbReference>
<sequence>MEPSRLPYNLPSDAVWLITGCSSGIGKSLAELVVAKGQRLVATARKLGDLAYLPDDNPSVLKLSVDVTSNQSVDDAVAAALKRFARLDVVVNNAGYSLRGDTENAQEEAARHQLETMFWGTVRLTRHAMRIMREVNPTTGQQGGVVVNVSSMGGRAAYPGNAFYHAAKFAIEGFTESVAKEVRPEWNVHFCLMEPGGVKTGFTGHRMQRIEVHPAYAAPDTPSRLLEKYIDDPEAIKNFADVDVVTKAMYSIVASGKAIPLRVPLGPDAWGVLKMENDKNGKALDEWKEFAISAGKAGQLESLDFMTGRESSD</sequence>
<evidence type="ECO:0000313" key="4">
    <source>
        <dbReference type="EMBL" id="KAK4234082.1"/>
    </source>
</evidence>
<dbReference type="Proteomes" id="UP001303760">
    <property type="component" value="Unassembled WGS sequence"/>
</dbReference>
<keyword evidence="5" id="KW-1185">Reference proteome</keyword>
<proteinExistence type="inferred from homology"/>
<organism evidence="4 5">
    <name type="scientific">Achaetomium macrosporum</name>
    <dbReference type="NCBI Taxonomy" id="79813"/>
    <lineage>
        <taxon>Eukaryota</taxon>
        <taxon>Fungi</taxon>
        <taxon>Dikarya</taxon>
        <taxon>Ascomycota</taxon>
        <taxon>Pezizomycotina</taxon>
        <taxon>Sordariomycetes</taxon>
        <taxon>Sordariomycetidae</taxon>
        <taxon>Sordariales</taxon>
        <taxon>Chaetomiaceae</taxon>
        <taxon>Achaetomium</taxon>
    </lineage>
</organism>
<name>A0AAN7C3I5_9PEZI</name>
<keyword evidence="2" id="KW-0560">Oxidoreductase</keyword>
<accession>A0AAN7C3I5</accession>